<keyword evidence="2" id="KW-1185">Reference proteome</keyword>
<evidence type="ECO:0000313" key="1">
    <source>
        <dbReference type="EMBL" id="SMC41115.1"/>
    </source>
</evidence>
<accession>A0A1W1YY27</accession>
<name>A0A1W1YY27_9HYPH</name>
<sequence>MTDTSKLVEMVAEVNKKAWEDFPGAIDAKNVHEARLFAARRVIEALSSAQADADQRVKAAVEAERERCALVVDDFGKTWGLAYRSGTNEIAAAIRAGKEDSHAAD</sequence>
<dbReference type="Proteomes" id="UP000192656">
    <property type="component" value="Unassembled WGS sequence"/>
</dbReference>
<dbReference type="STRING" id="937218.SAMN06297251_10284"/>
<dbReference type="EMBL" id="FWXR01000002">
    <property type="protein sequence ID" value="SMC41115.1"/>
    <property type="molecule type" value="Genomic_DNA"/>
</dbReference>
<dbReference type="RefSeq" id="WP_084408548.1">
    <property type="nucleotide sequence ID" value="NZ_FWXR01000002.1"/>
</dbReference>
<reference evidence="1 2" key="1">
    <citation type="submission" date="2017-04" db="EMBL/GenBank/DDBJ databases">
        <authorList>
            <person name="Afonso C.L."/>
            <person name="Miller P.J."/>
            <person name="Scott M.A."/>
            <person name="Spackman E."/>
            <person name="Goraichik I."/>
            <person name="Dimitrov K.M."/>
            <person name="Suarez D.L."/>
            <person name="Swayne D.E."/>
        </authorList>
    </citation>
    <scope>NUCLEOTIDE SEQUENCE [LARGE SCALE GENOMIC DNA]</scope>
    <source>
        <strain evidence="1 2">CGMCC 1.10972</strain>
    </source>
</reference>
<dbReference type="AlphaFoldDB" id="A0A1W1YY27"/>
<protein>
    <submittedName>
        <fullName evidence="1">Uncharacterized protein</fullName>
    </submittedName>
</protein>
<evidence type="ECO:0000313" key="2">
    <source>
        <dbReference type="Proteomes" id="UP000192656"/>
    </source>
</evidence>
<gene>
    <name evidence="1" type="ORF">SAMN06297251_10284</name>
</gene>
<proteinExistence type="predicted"/>
<organism evidence="1 2">
    <name type="scientific">Fulvimarina manganoxydans</name>
    <dbReference type="NCBI Taxonomy" id="937218"/>
    <lineage>
        <taxon>Bacteria</taxon>
        <taxon>Pseudomonadati</taxon>
        <taxon>Pseudomonadota</taxon>
        <taxon>Alphaproteobacteria</taxon>
        <taxon>Hyphomicrobiales</taxon>
        <taxon>Aurantimonadaceae</taxon>
        <taxon>Fulvimarina</taxon>
    </lineage>
</organism>